<dbReference type="InterPro" id="IPR021139">
    <property type="entry name" value="NYN"/>
</dbReference>
<dbReference type="Pfam" id="PF01936">
    <property type="entry name" value="NYN"/>
    <property type="match status" value="1"/>
</dbReference>
<proteinExistence type="predicted"/>
<organism evidence="2 3">
    <name type="scientific">Candidatus Azambacteria bacterium RIFOXYD1_FULL_42_11</name>
    <dbReference type="NCBI Taxonomy" id="1797310"/>
    <lineage>
        <taxon>Bacteria</taxon>
        <taxon>Candidatus Azamiibacteriota</taxon>
    </lineage>
</organism>
<evidence type="ECO:0000313" key="3">
    <source>
        <dbReference type="Proteomes" id="UP000178974"/>
    </source>
</evidence>
<name>A0A1F5CH03_9BACT</name>
<feature type="domain" description="NYN" evidence="1">
    <location>
        <begin position="182"/>
        <end position="308"/>
    </location>
</feature>
<dbReference type="EMBL" id="MEZA01000019">
    <property type="protein sequence ID" value="OGD42143.1"/>
    <property type="molecule type" value="Genomic_DNA"/>
</dbReference>
<protein>
    <recommendedName>
        <fullName evidence="1">NYN domain-containing protein</fullName>
    </recommendedName>
</protein>
<dbReference type="GO" id="GO:0004540">
    <property type="term" value="F:RNA nuclease activity"/>
    <property type="evidence" value="ECO:0007669"/>
    <property type="project" value="InterPro"/>
</dbReference>
<dbReference type="Proteomes" id="UP000178974">
    <property type="component" value="Unassembled WGS sequence"/>
</dbReference>
<dbReference type="Gene3D" id="3.40.50.1010">
    <property type="entry name" value="5'-nuclease"/>
    <property type="match status" value="1"/>
</dbReference>
<accession>A0A1F5CH03</accession>
<evidence type="ECO:0000259" key="1">
    <source>
        <dbReference type="Pfam" id="PF01936"/>
    </source>
</evidence>
<sequence>MSNRKTCQSQIFVVLLKLSSNKEEWVMPRSELSARAMTALKVLWENKIVVGCCVYTYGAGSVLHRAGLFKSQANCGVTIRKLEKEGFFICDKVGRGQGLEIKWTDKGIAYFGAKKPTLVSMPEVTPPPLPKMTKKPKTVAKRKTEIEIKPLLVTLSKPEVVRKSQKPKIVIPNKTRTEKIGAIFIDWDNLVIPAENDRKLTYEEIFNLLIKTIVEQALKFIDVAHLFIYTSEAHIIINPFFEVYCEEMGFEPIFVPVAKDAADKEIVSKAEELASDQAISTFVFASGDGFFTNTVIKLKEIGKKVVIMPYDRFSLNSVYLWMLDTKKEIIFLKPLMTN</sequence>
<gene>
    <name evidence="2" type="ORF">A2567_01110</name>
</gene>
<reference evidence="2 3" key="1">
    <citation type="journal article" date="2016" name="Nat. Commun.">
        <title>Thousands of microbial genomes shed light on interconnected biogeochemical processes in an aquifer system.</title>
        <authorList>
            <person name="Anantharaman K."/>
            <person name="Brown C.T."/>
            <person name="Hug L.A."/>
            <person name="Sharon I."/>
            <person name="Castelle C.J."/>
            <person name="Probst A.J."/>
            <person name="Thomas B.C."/>
            <person name="Singh A."/>
            <person name="Wilkins M.J."/>
            <person name="Karaoz U."/>
            <person name="Brodie E.L."/>
            <person name="Williams K.H."/>
            <person name="Hubbard S.S."/>
            <person name="Banfield J.F."/>
        </authorList>
    </citation>
    <scope>NUCLEOTIDE SEQUENCE [LARGE SCALE GENOMIC DNA]</scope>
</reference>
<dbReference type="AlphaFoldDB" id="A0A1F5CH03"/>
<evidence type="ECO:0000313" key="2">
    <source>
        <dbReference type="EMBL" id="OGD42143.1"/>
    </source>
</evidence>
<comment type="caution">
    <text evidence="2">The sequence shown here is derived from an EMBL/GenBank/DDBJ whole genome shotgun (WGS) entry which is preliminary data.</text>
</comment>